<name>A0A7W7YBD7_9BACT</name>
<organism evidence="1 2">
    <name type="scientific">Prosthecobacter vanneervenii</name>
    <dbReference type="NCBI Taxonomy" id="48466"/>
    <lineage>
        <taxon>Bacteria</taxon>
        <taxon>Pseudomonadati</taxon>
        <taxon>Verrucomicrobiota</taxon>
        <taxon>Verrucomicrobiia</taxon>
        <taxon>Verrucomicrobiales</taxon>
        <taxon>Verrucomicrobiaceae</taxon>
        <taxon>Prosthecobacter</taxon>
    </lineage>
</organism>
<proteinExistence type="predicted"/>
<keyword evidence="2" id="KW-1185">Reference proteome</keyword>
<dbReference type="RefSeq" id="WP_184339994.1">
    <property type="nucleotide sequence ID" value="NZ_JACHIG010000005.1"/>
</dbReference>
<comment type="caution">
    <text evidence="1">The sequence shown here is derived from an EMBL/GenBank/DDBJ whole genome shotgun (WGS) entry which is preliminary data.</text>
</comment>
<gene>
    <name evidence="1" type="ORF">HNQ65_002657</name>
</gene>
<evidence type="ECO:0000313" key="1">
    <source>
        <dbReference type="EMBL" id="MBB5033074.1"/>
    </source>
</evidence>
<dbReference type="Proteomes" id="UP000590740">
    <property type="component" value="Unassembled WGS sequence"/>
</dbReference>
<accession>A0A7W7YBD7</accession>
<protein>
    <submittedName>
        <fullName evidence="1">Uncharacterized protein</fullName>
    </submittedName>
</protein>
<dbReference type="AlphaFoldDB" id="A0A7W7YBD7"/>
<reference evidence="1 2" key="1">
    <citation type="submission" date="2020-08" db="EMBL/GenBank/DDBJ databases">
        <title>Genomic Encyclopedia of Type Strains, Phase IV (KMG-IV): sequencing the most valuable type-strain genomes for metagenomic binning, comparative biology and taxonomic classification.</title>
        <authorList>
            <person name="Goeker M."/>
        </authorList>
    </citation>
    <scope>NUCLEOTIDE SEQUENCE [LARGE SCALE GENOMIC DNA]</scope>
    <source>
        <strain evidence="1 2">DSM 12252</strain>
    </source>
</reference>
<evidence type="ECO:0000313" key="2">
    <source>
        <dbReference type="Proteomes" id="UP000590740"/>
    </source>
</evidence>
<dbReference type="EMBL" id="JACHIG010000005">
    <property type="protein sequence ID" value="MBB5033074.1"/>
    <property type="molecule type" value="Genomic_DNA"/>
</dbReference>
<sequence length="135" mass="14881">MEDDLTLFDREKPRYLLPEGCKDLYDVIRQQEQAAADLAAKRKTALMHADLITAWLEKHVPAPLSESLPPLPASVLLPDLLTIGALADLLHLKPYKLISMLIQLKVFASADEEIGFPLACAVCRHLGVEVGRVGD</sequence>